<dbReference type="InterPro" id="IPR001453">
    <property type="entry name" value="MoaB/Mog_dom"/>
</dbReference>
<evidence type="ECO:0000256" key="6">
    <source>
        <dbReference type="ARBA" id="ARBA00022695"/>
    </source>
</evidence>
<feature type="domain" description="MoaB/Mog" evidence="14">
    <location>
        <begin position="276"/>
        <end position="441"/>
    </location>
</feature>
<dbReference type="Pfam" id="PF24102">
    <property type="entry name" value="FLAD1_M"/>
    <property type="match status" value="1"/>
</dbReference>
<evidence type="ECO:0000313" key="16">
    <source>
        <dbReference type="Proteomes" id="UP001445335"/>
    </source>
</evidence>
<keyword evidence="7" id="KW-0547">Nucleotide-binding</keyword>
<keyword evidence="9" id="KW-0067">ATP-binding</keyword>
<evidence type="ECO:0000256" key="10">
    <source>
        <dbReference type="ARBA" id="ARBA00031145"/>
    </source>
</evidence>
<keyword evidence="16" id="KW-1185">Reference proteome</keyword>
<dbReference type="SMART" id="SM00852">
    <property type="entry name" value="MoCF_biosynth"/>
    <property type="match status" value="1"/>
</dbReference>
<proteinExistence type="predicted"/>
<evidence type="ECO:0000256" key="8">
    <source>
        <dbReference type="ARBA" id="ARBA00022827"/>
    </source>
</evidence>
<dbReference type="SUPFAM" id="SSF52402">
    <property type="entry name" value="Adenine nucleotide alpha hydrolases-like"/>
    <property type="match status" value="1"/>
</dbReference>
<sequence>MDVLAAVEASGDEHLKEKFQCAVGAVQRTFDLFGQAAVAFSFNGGKDSTVLLHILRVAVALAGKCDAAEEPDAAAARQQSNAAAGTSGTQPHSGLGAVRTFIFKRRDDFPEILAFVRAMNTRYSLRLEELEGDFRVGLAGLIRRSGIKAIVLGTRRRDPNAEGQDAFCPSSAGWPPFMRVNPVLDWGYGDVWALLRAARLPYCALYDRGFTSIGSVTNTRPNSALCKEDGSFAPAHMLADARLERAGRAASPDVELERRRSDAGARGRPSATRTAALVVVGDEILAARVDDVNTRFLCRELRALGWRVCKAELVPDEVDAIAAAVRAASDAADVAITSGGLGPTPDDVTMAGVAAALGHPLGRDCDLEARLRDYFGPDITRAHLKMAEAPVAETAILELEPQDGRTSAFPVVRARNVYVLPGVPELLRQKWQAVRAELAAGSALAPFRSVSLRLAPTDEAAVAPALEALHSEFDGGVAVGSYPVSGQADGAGLVLSLEGKDARQLEAASSRLASELPAGTRLVSMQHDAACLDRLR</sequence>
<dbReference type="CDD" id="cd23948">
    <property type="entry name" value="FAD_synthase"/>
    <property type="match status" value="1"/>
</dbReference>
<dbReference type="EC" id="2.7.7.2" evidence="2"/>
<comment type="pathway">
    <text evidence="1">Cofactor biosynthesis; FAD biosynthesis; FAD from FMN: step 1/1.</text>
</comment>
<comment type="catalytic activity">
    <reaction evidence="12">
        <text>FMN + ATP + H(+) = FAD + diphosphate</text>
        <dbReference type="Rhea" id="RHEA:17237"/>
        <dbReference type="ChEBI" id="CHEBI:15378"/>
        <dbReference type="ChEBI" id="CHEBI:30616"/>
        <dbReference type="ChEBI" id="CHEBI:33019"/>
        <dbReference type="ChEBI" id="CHEBI:57692"/>
        <dbReference type="ChEBI" id="CHEBI:58210"/>
        <dbReference type="EC" id="2.7.7.2"/>
    </reaction>
</comment>
<evidence type="ECO:0000256" key="2">
    <source>
        <dbReference type="ARBA" id="ARBA00012393"/>
    </source>
</evidence>
<evidence type="ECO:0000256" key="11">
    <source>
        <dbReference type="ARBA" id="ARBA00031871"/>
    </source>
</evidence>
<dbReference type="EMBL" id="JALJOU010000047">
    <property type="protein sequence ID" value="KAK9831385.1"/>
    <property type="molecule type" value="Genomic_DNA"/>
</dbReference>
<dbReference type="GO" id="GO:0006747">
    <property type="term" value="P:FAD biosynthetic process"/>
    <property type="evidence" value="ECO:0007669"/>
    <property type="project" value="TreeGrafter"/>
</dbReference>
<dbReference type="InterPro" id="IPR036425">
    <property type="entry name" value="MoaB/Mog-like_dom_sf"/>
</dbReference>
<name>A0AAW1RCU5_9CHLO</name>
<keyword evidence="8" id="KW-0274">FAD</keyword>
<keyword evidence="4" id="KW-0288">FMN</keyword>
<dbReference type="InterPro" id="IPR014729">
    <property type="entry name" value="Rossmann-like_a/b/a_fold"/>
</dbReference>
<feature type="compositionally biased region" description="Low complexity" evidence="13">
    <location>
        <begin position="73"/>
        <end position="84"/>
    </location>
</feature>
<dbReference type="Pfam" id="PF01507">
    <property type="entry name" value="PAPS_reduct"/>
    <property type="match status" value="1"/>
</dbReference>
<comment type="caution">
    <text evidence="15">The sequence shown here is derived from an EMBL/GenBank/DDBJ whole genome shotgun (WGS) entry which is preliminary data.</text>
</comment>
<evidence type="ECO:0000256" key="3">
    <source>
        <dbReference type="ARBA" id="ARBA00022630"/>
    </source>
</evidence>
<keyword evidence="3" id="KW-0285">Flavoprotein</keyword>
<feature type="region of interest" description="Disordered" evidence="13">
    <location>
        <begin position="72"/>
        <end position="91"/>
    </location>
</feature>
<feature type="compositionally biased region" description="Basic and acidic residues" evidence="13">
    <location>
        <begin position="255"/>
        <end position="265"/>
    </location>
</feature>
<protein>
    <recommendedName>
        <fullName evidence="2">FAD synthase</fullName>
        <ecNumber evidence="2">2.7.7.2</ecNumber>
    </recommendedName>
    <alternativeName>
        <fullName evidence="10">FAD pyrophosphorylase</fullName>
    </alternativeName>
    <alternativeName>
        <fullName evidence="11">FMN adenylyltransferase</fullName>
    </alternativeName>
</protein>
<evidence type="ECO:0000313" key="15">
    <source>
        <dbReference type="EMBL" id="KAK9831385.1"/>
    </source>
</evidence>
<evidence type="ECO:0000256" key="9">
    <source>
        <dbReference type="ARBA" id="ARBA00022840"/>
    </source>
</evidence>
<evidence type="ECO:0000256" key="1">
    <source>
        <dbReference type="ARBA" id="ARBA00004726"/>
    </source>
</evidence>
<gene>
    <name evidence="15" type="ORF">WJX81_008521</name>
</gene>
<dbReference type="InterPro" id="IPR002500">
    <property type="entry name" value="PAPS_reduct_dom"/>
</dbReference>
<evidence type="ECO:0000256" key="13">
    <source>
        <dbReference type="SAM" id="MobiDB-lite"/>
    </source>
</evidence>
<keyword evidence="5" id="KW-0808">Transferase</keyword>
<dbReference type="GO" id="GO:0003919">
    <property type="term" value="F:FMN adenylyltransferase activity"/>
    <property type="evidence" value="ECO:0007669"/>
    <property type="project" value="UniProtKB-EC"/>
</dbReference>
<dbReference type="Proteomes" id="UP001445335">
    <property type="component" value="Unassembled WGS sequence"/>
</dbReference>
<dbReference type="PANTHER" id="PTHR23293:SF9">
    <property type="entry name" value="FAD SYNTHASE"/>
    <property type="match status" value="1"/>
</dbReference>
<evidence type="ECO:0000256" key="5">
    <source>
        <dbReference type="ARBA" id="ARBA00022679"/>
    </source>
</evidence>
<dbReference type="Pfam" id="PF00994">
    <property type="entry name" value="MoCF_biosynth"/>
    <property type="match status" value="1"/>
</dbReference>
<dbReference type="AlphaFoldDB" id="A0AAW1RCU5"/>
<evidence type="ECO:0000259" key="14">
    <source>
        <dbReference type="SMART" id="SM00852"/>
    </source>
</evidence>
<evidence type="ECO:0000256" key="7">
    <source>
        <dbReference type="ARBA" id="ARBA00022741"/>
    </source>
</evidence>
<dbReference type="InterPro" id="IPR056596">
    <property type="entry name" value="FLAD1_M"/>
</dbReference>
<dbReference type="GO" id="GO:0005524">
    <property type="term" value="F:ATP binding"/>
    <property type="evidence" value="ECO:0007669"/>
    <property type="project" value="UniProtKB-KW"/>
</dbReference>
<evidence type="ECO:0000256" key="12">
    <source>
        <dbReference type="ARBA" id="ARBA00049494"/>
    </source>
</evidence>
<dbReference type="SUPFAM" id="SSF53218">
    <property type="entry name" value="Molybdenum cofactor biosynthesis proteins"/>
    <property type="match status" value="1"/>
</dbReference>
<feature type="region of interest" description="Disordered" evidence="13">
    <location>
        <begin position="249"/>
        <end position="268"/>
    </location>
</feature>
<dbReference type="Gene3D" id="3.40.980.10">
    <property type="entry name" value="MoaB/Mog-like domain"/>
    <property type="match status" value="1"/>
</dbReference>
<dbReference type="PANTHER" id="PTHR23293">
    <property type="entry name" value="FAD SYNTHETASE-RELATED FMN ADENYLYLTRANSFERASE"/>
    <property type="match status" value="1"/>
</dbReference>
<reference evidence="15 16" key="1">
    <citation type="journal article" date="2024" name="Nat. Commun.">
        <title>Phylogenomics reveals the evolutionary origins of lichenization in chlorophyte algae.</title>
        <authorList>
            <person name="Puginier C."/>
            <person name="Libourel C."/>
            <person name="Otte J."/>
            <person name="Skaloud P."/>
            <person name="Haon M."/>
            <person name="Grisel S."/>
            <person name="Petersen M."/>
            <person name="Berrin J.G."/>
            <person name="Delaux P.M."/>
            <person name="Dal Grande F."/>
            <person name="Keller J."/>
        </authorList>
    </citation>
    <scope>NUCLEOTIDE SEQUENCE [LARGE SCALE GENOMIC DNA]</scope>
    <source>
        <strain evidence="15 16">SAG 245.80</strain>
    </source>
</reference>
<organism evidence="15 16">
    <name type="scientific">Elliptochloris bilobata</name>
    <dbReference type="NCBI Taxonomy" id="381761"/>
    <lineage>
        <taxon>Eukaryota</taxon>
        <taxon>Viridiplantae</taxon>
        <taxon>Chlorophyta</taxon>
        <taxon>core chlorophytes</taxon>
        <taxon>Trebouxiophyceae</taxon>
        <taxon>Trebouxiophyceae incertae sedis</taxon>
        <taxon>Elliptochloris clade</taxon>
        <taxon>Elliptochloris</taxon>
    </lineage>
</organism>
<evidence type="ECO:0000256" key="4">
    <source>
        <dbReference type="ARBA" id="ARBA00022643"/>
    </source>
</evidence>
<accession>A0AAW1RCU5</accession>
<keyword evidence="6" id="KW-0548">Nucleotidyltransferase</keyword>
<dbReference type="Gene3D" id="3.40.50.620">
    <property type="entry name" value="HUPs"/>
    <property type="match status" value="1"/>
</dbReference>